<dbReference type="SMART" id="SM01235">
    <property type="entry name" value="Haem_bd"/>
    <property type="match status" value="1"/>
</dbReference>
<protein>
    <submittedName>
        <fullName evidence="2">Heme-binding domain-containing protein</fullName>
    </submittedName>
</protein>
<dbReference type="Proteomes" id="UP000753802">
    <property type="component" value="Unassembled WGS sequence"/>
</dbReference>
<proteinExistence type="predicted"/>
<dbReference type="EMBL" id="JAACJS010000006">
    <property type="protein sequence ID" value="NCI49339.1"/>
    <property type="molecule type" value="Genomic_DNA"/>
</dbReference>
<accession>A0ABW9ZSS6</accession>
<name>A0ABW9ZSS6_9BACT</name>
<dbReference type="InterPro" id="IPR025992">
    <property type="entry name" value="Haem-bd"/>
</dbReference>
<keyword evidence="3" id="KW-1185">Reference proteome</keyword>
<dbReference type="RefSeq" id="WP_161817668.1">
    <property type="nucleotide sequence ID" value="NZ_JAACJS010000006.1"/>
</dbReference>
<organism evidence="2 3">
    <name type="scientific">Sediminibacterium roseum</name>
    <dbReference type="NCBI Taxonomy" id="1978412"/>
    <lineage>
        <taxon>Bacteria</taxon>
        <taxon>Pseudomonadati</taxon>
        <taxon>Bacteroidota</taxon>
        <taxon>Chitinophagia</taxon>
        <taxon>Chitinophagales</taxon>
        <taxon>Chitinophagaceae</taxon>
        <taxon>Sediminibacterium</taxon>
    </lineage>
</organism>
<reference evidence="2 3" key="1">
    <citation type="submission" date="2020-01" db="EMBL/GenBank/DDBJ databases">
        <title>Genome analysis.</title>
        <authorList>
            <person name="Wu S."/>
            <person name="Wang G."/>
        </authorList>
    </citation>
    <scope>NUCLEOTIDE SEQUENCE [LARGE SCALE GENOMIC DNA]</scope>
    <source>
        <strain evidence="2 3">SYL130</strain>
    </source>
</reference>
<sequence>MTRNKKIILFVAVVLIAIQFIQPAHNINGQVSPGDFGKIYSVPVNVQTSLQVACYDCHSNNTRYPWYANIQPPGWMMARHIKNGKAKLNFSEFGSYTGRRQISKLKGIATQIKDGDMPLSSYTLIHKNAILSAADKNLIIEWVYKTADSLSAISN</sequence>
<gene>
    <name evidence="2" type="ORF">GWC95_05360</name>
</gene>
<evidence type="ECO:0000313" key="2">
    <source>
        <dbReference type="EMBL" id="NCI49339.1"/>
    </source>
</evidence>
<dbReference type="Pfam" id="PF14376">
    <property type="entry name" value="Haem_bd"/>
    <property type="match status" value="1"/>
</dbReference>
<evidence type="ECO:0000313" key="3">
    <source>
        <dbReference type="Proteomes" id="UP000753802"/>
    </source>
</evidence>
<feature type="domain" description="Haem-binding" evidence="1">
    <location>
        <begin position="12"/>
        <end position="147"/>
    </location>
</feature>
<evidence type="ECO:0000259" key="1">
    <source>
        <dbReference type="SMART" id="SM01235"/>
    </source>
</evidence>
<comment type="caution">
    <text evidence="2">The sequence shown here is derived from an EMBL/GenBank/DDBJ whole genome shotgun (WGS) entry which is preliminary data.</text>
</comment>